<proteinExistence type="predicted"/>
<dbReference type="AlphaFoldDB" id="A0AAU2K279"/>
<evidence type="ECO:0000256" key="1">
    <source>
        <dbReference type="SAM" id="MobiDB-lite"/>
    </source>
</evidence>
<name>A0AAU2K279_9ACTN</name>
<accession>A0AAU2K279</accession>
<reference evidence="3" key="1">
    <citation type="submission" date="2022-10" db="EMBL/GenBank/DDBJ databases">
        <title>The complete genomes of actinobacterial strains from the NBC collection.</title>
        <authorList>
            <person name="Joergensen T.S."/>
            <person name="Alvarez Arevalo M."/>
            <person name="Sterndorff E.B."/>
            <person name="Faurdal D."/>
            <person name="Vuksanovic O."/>
            <person name="Mourched A.-S."/>
            <person name="Charusanti P."/>
            <person name="Shaw S."/>
            <person name="Blin K."/>
            <person name="Weber T."/>
        </authorList>
    </citation>
    <scope>NUCLEOTIDE SEQUENCE</scope>
    <source>
        <strain evidence="3">NBC_00049</strain>
    </source>
</reference>
<evidence type="ECO:0000256" key="2">
    <source>
        <dbReference type="SAM" id="SignalP"/>
    </source>
</evidence>
<organism evidence="3">
    <name type="scientific">Streptomyces sp. NBC_00049</name>
    <dbReference type="NCBI Taxonomy" id="2903617"/>
    <lineage>
        <taxon>Bacteria</taxon>
        <taxon>Bacillati</taxon>
        <taxon>Actinomycetota</taxon>
        <taxon>Actinomycetes</taxon>
        <taxon>Kitasatosporales</taxon>
        <taxon>Streptomycetaceae</taxon>
        <taxon>Streptomyces</taxon>
    </lineage>
</organism>
<keyword evidence="2" id="KW-0732">Signal</keyword>
<protein>
    <submittedName>
        <fullName evidence="3">Uncharacterized protein</fullName>
    </submittedName>
</protein>
<feature type="region of interest" description="Disordered" evidence="1">
    <location>
        <begin position="157"/>
        <end position="221"/>
    </location>
</feature>
<sequence>MPRNPRWLVALAAGAAVLSAGPAAVAAAPPAAVNPAPFTTITVDRSTVAHGESFTVSASRYWANEEVYVRLIPKGRDDETRAAGGADGEGDLHAGRRIVTLAILLANAEGEVSGTVTVPRRHGRHHHLRGEYYLELAGHGSQLWQSLPFRVIAAELDGHHKPGHHPGEEPGRDPHAEPEAKPDEESETKPDEESETKPHEESETKPPEDAHEDSPEKSPEA</sequence>
<feature type="chain" id="PRO_5043524717" evidence="2">
    <location>
        <begin position="27"/>
        <end position="221"/>
    </location>
</feature>
<gene>
    <name evidence="3" type="ORF">OG327_33605</name>
</gene>
<feature type="signal peptide" evidence="2">
    <location>
        <begin position="1"/>
        <end position="26"/>
    </location>
</feature>
<dbReference type="EMBL" id="CP108264">
    <property type="protein sequence ID" value="WTU77850.1"/>
    <property type="molecule type" value="Genomic_DNA"/>
</dbReference>
<evidence type="ECO:0000313" key="3">
    <source>
        <dbReference type="EMBL" id="WTU77850.1"/>
    </source>
</evidence>